<dbReference type="Proteomes" id="UP000253507">
    <property type="component" value="Unassembled WGS sequence"/>
</dbReference>
<reference evidence="5 6" key="1">
    <citation type="submission" date="2018-06" db="EMBL/GenBank/DDBJ databases">
        <title>Streptomyces reniochalinae sp. nov. and Streptomyces diacarnus sp. nov. from marine sponges.</title>
        <authorList>
            <person name="Li L."/>
        </authorList>
    </citation>
    <scope>NUCLEOTIDE SEQUENCE [LARGE SCALE GENOMIC DNA]</scope>
    <source>
        <strain evidence="5 6">LHW50302</strain>
    </source>
</reference>
<dbReference type="Pfam" id="PF00294">
    <property type="entry name" value="PfkB"/>
    <property type="match status" value="2"/>
</dbReference>
<gene>
    <name evidence="5" type="ORF">DQ392_12260</name>
</gene>
<dbReference type="AlphaFoldDB" id="A0A367ELS1"/>
<sequence length="324" mass="32889">MAAPPPSGPPGAPPRVLGIGDNVVDRYPDLGLMFPGGNAVNVAVHARRAGAEAAYWGVTGDDRAGEVVRLALEAEGVGTARVRTVHGPNAWAEVGLVGGDRVFKGSDDGVSVFALDEAELDTLTGWDVVHTAYSGSLAGQVPDIAARTRVSFDFSHHWREPWAAGLHRHLFLAAFSASQLDADTAGRLLRETVREGARWALATRGSAGAVLTDGDSWWQQPAATTGAVDTLGAGDAFTGTLLAALTAGDDPRQALAGAAEAAAAACTAHGAFGYGAPLPAEGPDATAPGTGGVTTARGPAEGAGPLPTAAQEGPRPPRPHGENR</sequence>
<keyword evidence="2" id="KW-0418">Kinase</keyword>
<dbReference type="GO" id="GO:0005829">
    <property type="term" value="C:cytosol"/>
    <property type="evidence" value="ECO:0007669"/>
    <property type="project" value="TreeGrafter"/>
</dbReference>
<evidence type="ECO:0000256" key="3">
    <source>
        <dbReference type="SAM" id="MobiDB-lite"/>
    </source>
</evidence>
<feature type="region of interest" description="Disordered" evidence="3">
    <location>
        <begin position="279"/>
        <end position="324"/>
    </location>
</feature>
<dbReference type="PANTHER" id="PTHR10584">
    <property type="entry name" value="SUGAR KINASE"/>
    <property type="match status" value="1"/>
</dbReference>
<proteinExistence type="predicted"/>
<evidence type="ECO:0000256" key="1">
    <source>
        <dbReference type="ARBA" id="ARBA00022679"/>
    </source>
</evidence>
<dbReference type="EMBL" id="QOIM01000032">
    <property type="protein sequence ID" value="RCG18699.1"/>
    <property type="molecule type" value="Genomic_DNA"/>
</dbReference>
<dbReference type="GO" id="GO:0016301">
    <property type="term" value="F:kinase activity"/>
    <property type="evidence" value="ECO:0007669"/>
    <property type="project" value="UniProtKB-KW"/>
</dbReference>
<accession>A0A367ELS1</accession>
<dbReference type="OrthoDB" id="9795789at2"/>
<dbReference type="SUPFAM" id="SSF53613">
    <property type="entry name" value="Ribokinase-like"/>
    <property type="match status" value="1"/>
</dbReference>
<keyword evidence="1" id="KW-0808">Transferase</keyword>
<evidence type="ECO:0000313" key="6">
    <source>
        <dbReference type="Proteomes" id="UP000253507"/>
    </source>
</evidence>
<evidence type="ECO:0000256" key="2">
    <source>
        <dbReference type="ARBA" id="ARBA00022777"/>
    </source>
</evidence>
<dbReference type="PANTHER" id="PTHR10584:SF166">
    <property type="entry name" value="RIBOKINASE"/>
    <property type="match status" value="1"/>
</dbReference>
<dbReference type="RefSeq" id="WP_114015605.1">
    <property type="nucleotide sequence ID" value="NZ_QOIM01000032.1"/>
</dbReference>
<evidence type="ECO:0000259" key="4">
    <source>
        <dbReference type="Pfam" id="PF00294"/>
    </source>
</evidence>
<dbReference type="InterPro" id="IPR029056">
    <property type="entry name" value="Ribokinase-like"/>
</dbReference>
<feature type="compositionally biased region" description="Low complexity" evidence="3">
    <location>
        <begin position="279"/>
        <end position="300"/>
    </location>
</feature>
<name>A0A367ELS1_9ACTN</name>
<feature type="domain" description="Carbohydrate kinase PfkB" evidence="4">
    <location>
        <begin position="175"/>
        <end position="271"/>
    </location>
</feature>
<dbReference type="InterPro" id="IPR011611">
    <property type="entry name" value="PfkB_dom"/>
</dbReference>
<dbReference type="Gene3D" id="3.40.1190.20">
    <property type="match status" value="1"/>
</dbReference>
<evidence type="ECO:0000313" key="5">
    <source>
        <dbReference type="EMBL" id="RCG18699.1"/>
    </source>
</evidence>
<feature type="domain" description="Carbohydrate kinase PfkB" evidence="4">
    <location>
        <begin position="34"/>
        <end position="92"/>
    </location>
</feature>
<organism evidence="5 6">
    <name type="scientific">Streptomyces reniochalinae</name>
    <dbReference type="NCBI Taxonomy" id="2250578"/>
    <lineage>
        <taxon>Bacteria</taxon>
        <taxon>Bacillati</taxon>
        <taxon>Actinomycetota</taxon>
        <taxon>Actinomycetes</taxon>
        <taxon>Kitasatosporales</taxon>
        <taxon>Streptomycetaceae</taxon>
        <taxon>Streptomyces</taxon>
    </lineage>
</organism>
<comment type="caution">
    <text evidence="5">The sequence shown here is derived from an EMBL/GenBank/DDBJ whole genome shotgun (WGS) entry which is preliminary data.</text>
</comment>
<keyword evidence="6" id="KW-1185">Reference proteome</keyword>
<protein>
    <recommendedName>
        <fullName evidence="4">Carbohydrate kinase PfkB domain-containing protein</fullName>
    </recommendedName>
</protein>